<dbReference type="SUPFAM" id="SSF158682">
    <property type="entry name" value="TerB-like"/>
    <property type="match status" value="1"/>
</dbReference>
<proteinExistence type="predicted"/>
<feature type="domain" description="Co-chaperone DjlA N-terminal" evidence="1">
    <location>
        <begin position="16"/>
        <end position="132"/>
    </location>
</feature>
<evidence type="ECO:0000259" key="1">
    <source>
        <dbReference type="Pfam" id="PF05099"/>
    </source>
</evidence>
<protein>
    <submittedName>
        <fullName evidence="2">Tellurite resistance TerB family protein</fullName>
    </submittedName>
</protein>
<keyword evidence="3" id="KW-1185">Reference proteome</keyword>
<dbReference type="EMBL" id="CP067420">
    <property type="protein sequence ID" value="QQP91526.1"/>
    <property type="molecule type" value="Genomic_DNA"/>
</dbReference>
<dbReference type="InterPro" id="IPR029024">
    <property type="entry name" value="TerB-like"/>
</dbReference>
<sequence>MCAGPNARRLIMIDHHTALIYTMVMVSASDADMTDAELNTISETVRYLPVFRDFDTGRLAEIAADCTELLGQRDGLDAALGEIKQGLPQKLRETAYAVACDVAAADGYTTQEELRLLELLRDSLEIDRLNAAAIERGARARHMVL</sequence>
<dbReference type="Proteomes" id="UP000595197">
    <property type="component" value="Chromosome"/>
</dbReference>
<gene>
    <name evidence="2" type="ORF">IGS68_10090</name>
</gene>
<dbReference type="InterPro" id="IPR007791">
    <property type="entry name" value="DjlA_N"/>
</dbReference>
<reference evidence="2" key="1">
    <citation type="submission" date="2021-02" db="EMBL/GenBank/DDBJ databases">
        <title>Skermanella TT6 skin isolate.</title>
        <authorList>
            <person name="Lee K."/>
            <person name="Ganzorig M."/>
        </authorList>
    </citation>
    <scope>NUCLEOTIDE SEQUENCE</scope>
    <source>
        <strain evidence="2">TT6</strain>
    </source>
</reference>
<accession>A0ABX7BAX4</accession>
<dbReference type="Pfam" id="PF05099">
    <property type="entry name" value="TerB"/>
    <property type="match status" value="1"/>
</dbReference>
<evidence type="ECO:0000313" key="3">
    <source>
        <dbReference type="Proteomes" id="UP000595197"/>
    </source>
</evidence>
<name>A0ABX7BAX4_9PROT</name>
<evidence type="ECO:0000313" key="2">
    <source>
        <dbReference type="EMBL" id="QQP91526.1"/>
    </source>
</evidence>
<dbReference type="Gene3D" id="1.10.3680.10">
    <property type="entry name" value="TerB-like"/>
    <property type="match status" value="1"/>
</dbReference>
<dbReference type="CDD" id="cd07176">
    <property type="entry name" value="terB"/>
    <property type="match status" value="1"/>
</dbReference>
<organism evidence="2 3">
    <name type="scientific">Skermanella cutis</name>
    <dbReference type="NCBI Taxonomy" id="2775420"/>
    <lineage>
        <taxon>Bacteria</taxon>
        <taxon>Pseudomonadati</taxon>
        <taxon>Pseudomonadota</taxon>
        <taxon>Alphaproteobacteria</taxon>
        <taxon>Rhodospirillales</taxon>
        <taxon>Azospirillaceae</taxon>
        <taxon>Skermanella</taxon>
    </lineage>
</organism>